<dbReference type="CDD" id="cd00051">
    <property type="entry name" value="EFh"/>
    <property type="match status" value="1"/>
</dbReference>
<dbReference type="OrthoDB" id="26525at2759"/>
<dbReference type="InterPro" id="IPR002048">
    <property type="entry name" value="EF_hand_dom"/>
</dbReference>
<dbReference type="AlphaFoldDB" id="A0A913ZCA5"/>
<dbReference type="InterPro" id="IPR051581">
    <property type="entry name" value="Ca-bind"/>
</dbReference>
<dbReference type="SMART" id="SM00054">
    <property type="entry name" value="EFh"/>
    <property type="match status" value="4"/>
</dbReference>
<proteinExistence type="predicted"/>
<dbReference type="InterPro" id="IPR018247">
    <property type="entry name" value="EF_Hand_1_Ca_BS"/>
</dbReference>
<dbReference type="GeneID" id="119722482"/>
<dbReference type="PANTHER" id="PTHR34524">
    <property type="entry name" value="CALCYPHOSIN"/>
    <property type="match status" value="1"/>
</dbReference>
<reference evidence="5" key="1">
    <citation type="submission" date="2022-11" db="UniProtKB">
        <authorList>
            <consortium name="EnsemblMetazoa"/>
        </authorList>
    </citation>
    <scope>IDENTIFICATION</scope>
</reference>
<dbReference type="Proteomes" id="UP000887568">
    <property type="component" value="Unplaced"/>
</dbReference>
<keyword evidence="3" id="KW-0106">Calcium</keyword>
<feature type="domain" description="EF-hand" evidence="4">
    <location>
        <begin position="86"/>
        <end position="121"/>
    </location>
</feature>
<dbReference type="SUPFAM" id="SSF47473">
    <property type="entry name" value="EF-hand"/>
    <property type="match status" value="1"/>
</dbReference>
<evidence type="ECO:0000313" key="5">
    <source>
        <dbReference type="EnsemblMetazoa" id="XP_038048550.1"/>
    </source>
</evidence>
<feature type="domain" description="EF-hand" evidence="4">
    <location>
        <begin position="126"/>
        <end position="161"/>
    </location>
</feature>
<organism evidence="5 6">
    <name type="scientific">Patiria miniata</name>
    <name type="common">Bat star</name>
    <name type="synonym">Asterina miniata</name>
    <dbReference type="NCBI Taxonomy" id="46514"/>
    <lineage>
        <taxon>Eukaryota</taxon>
        <taxon>Metazoa</taxon>
        <taxon>Echinodermata</taxon>
        <taxon>Eleutherozoa</taxon>
        <taxon>Asterozoa</taxon>
        <taxon>Asteroidea</taxon>
        <taxon>Valvatacea</taxon>
        <taxon>Valvatida</taxon>
        <taxon>Asterinidae</taxon>
        <taxon>Patiria</taxon>
    </lineage>
</organism>
<keyword evidence="1" id="KW-0479">Metal-binding</keyword>
<keyword evidence="2" id="KW-0677">Repeat</keyword>
<feature type="domain" description="EF-hand" evidence="4">
    <location>
        <begin position="50"/>
        <end position="85"/>
    </location>
</feature>
<dbReference type="RefSeq" id="XP_038048550.1">
    <property type="nucleotide sequence ID" value="XM_038192622.1"/>
</dbReference>
<evidence type="ECO:0000259" key="4">
    <source>
        <dbReference type="PROSITE" id="PS50222"/>
    </source>
</evidence>
<dbReference type="GO" id="GO:0005509">
    <property type="term" value="F:calcium ion binding"/>
    <property type="evidence" value="ECO:0007669"/>
    <property type="project" value="InterPro"/>
</dbReference>
<keyword evidence="6" id="KW-1185">Reference proteome</keyword>
<evidence type="ECO:0000313" key="6">
    <source>
        <dbReference type="Proteomes" id="UP000887568"/>
    </source>
</evidence>
<dbReference type="OMA" id="KDGYDFK"/>
<feature type="domain" description="EF-hand" evidence="4">
    <location>
        <begin position="14"/>
        <end position="49"/>
    </location>
</feature>
<dbReference type="Pfam" id="PF13499">
    <property type="entry name" value="EF-hand_7"/>
    <property type="match status" value="2"/>
</dbReference>
<accession>A0A913ZCA5</accession>
<dbReference type="EnsemblMetazoa" id="XM_038192622.1">
    <property type="protein sequence ID" value="XP_038048550.1"/>
    <property type="gene ID" value="LOC119722482"/>
</dbReference>
<dbReference type="PROSITE" id="PS50222">
    <property type="entry name" value="EF_HAND_2"/>
    <property type="match status" value="4"/>
</dbReference>
<sequence length="176" mass="20146">MEKLRSKLLENDVDNIKKLGDVLRDMDRNNDSVLSPSELADGIKNLGLEMTEEEVMEIFTELDKDESKTLDLQEFFVAVRGCLSEAKLDVCMKAYKKLDKDDSGVIDINDLKDGYDFKGAARSVMTHEEAAQRFLLMFDSNKDGKVTKEEFLNYYAGRSRMSDDKFVKFVSATWKL</sequence>
<evidence type="ECO:0000256" key="1">
    <source>
        <dbReference type="ARBA" id="ARBA00022723"/>
    </source>
</evidence>
<evidence type="ECO:0000256" key="2">
    <source>
        <dbReference type="ARBA" id="ARBA00022737"/>
    </source>
</evidence>
<dbReference type="PROSITE" id="PS00018">
    <property type="entry name" value="EF_HAND_1"/>
    <property type="match status" value="3"/>
</dbReference>
<evidence type="ECO:0000256" key="3">
    <source>
        <dbReference type="ARBA" id="ARBA00022837"/>
    </source>
</evidence>
<protein>
    <recommendedName>
        <fullName evidence="4">EF-hand domain-containing protein</fullName>
    </recommendedName>
</protein>
<dbReference type="Gene3D" id="1.10.238.10">
    <property type="entry name" value="EF-hand"/>
    <property type="match status" value="2"/>
</dbReference>
<dbReference type="InterPro" id="IPR011992">
    <property type="entry name" value="EF-hand-dom_pair"/>
</dbReference>
<dbReference type="PANTHER" id="PTHR34524:SF6">
    <property type="entry name" value="CALCYPHOSINE LIKE"/>
    <property type="match status" value="1"/>
</dbReference>
<name>A0A913ZCA5_PATMI</name>